<keyword evidence="6" id="KW-0503">Monooxygenase</keyword>
<dbReference type="GO" id="GO:0004497">
    <property type="term" value="F:monooxygenase activity"/>
    <property type="evidence" value="ECO:0007669"/>
    <property type="project" value="UniProtKB-KW"/>
</dbReference>
<keyword evidence="5 7" id="KW-0408">Iron</keyword>
<dbReference type="InterPro" id="IPR036396">
    <property type="entry name" value="Cyt_P450_sf"/>
</dbReference>
<dbReference type="PANTHER" id="PTHR24305:SF227">
    <property type="entry name" value="P450, PUTATIVE (EUROFUNG)-RELATED"/>
    <property type="match status" value="1"/>
</dbReference>
<dbReference type="SUPFAM" id="SSF48264">
    <property type="entry name" value="Cytochrome P450"/>
    <property type="match status" value="1"/>
</dbReference>
<evidence type="ECO:0000256" key="3">
    <source>
        <dbReference type="ARBA" id="ARBA00022617"/>
    </source>
</evidence>
<dbReference type="PRINTS" id="PR00465">
    <property type="entry name" value="EP450IV"/>
</dbReference>
<organism evidence="8 11">
    <name type="scientific">Ustilaginoidea virens</name>
    <name type="common">Rice false smut fungus</name>
    <name type="synonym">Villosiclava virens</name>
    <dbReference type="NCBI Taxonomy" id="1159556"/>
    <lineage>
        <taxon>Eukaryota</taxon>
        <taxon>Fungi</taxon>
        <taxon>Dikarya</taxon>
        <taxon>Ascomycota</taxon>
        <taxon>Pezizomycotina</taxon>
        <taxon>Sordariomycetes</taxon>
        <taxon>Hypocreomycetidae</taxon>
        <taxon>Hypocreales</taxon>
        <taxon>Clavicipitaceae</taxon>
        <taxon>Ustilaginoidea</taxon>
    </lineage>
</organism>
<gene>
    <name evidence="9" type="ORF">UV8b_02588</name>
    <name evidence="8" type="ORF">UVI_02055130</name>
</gene>
<dbReference type="Pfam" id="PF00067">
    <property type="entry name" value="p450"/>
    <property type="match status" value="1"/>
</dbReference>
<evidence type="ECO:0000313" key="11">
    <source>
        <dbReference type="Proteomes" id="UP000054053"/>
    </source>
</evidence>
<dbReference type="Gene3D" id="1.10.630.10">
    <property type="entry name" value="Cytochrome P450"/>
    <property type="match status" value="1"/>
</dbReference>
<keyword evidence="6" id="KW-0560">Oxidoreductase</keyword>
<sequence>MLSRASTIPHQGLLRFFWLFGCDRVLITSSKGLAEVLVTKSYQFKRPDFVRKLLEPVIGVGILLTEGGVHKAQRRNLMPAFAFRHVKNLYPVFWKKARESVQAMTATANGEGIAQLDALDWASRSTLDIIGVAGLGVDFGSIQDPSNALATTYKSLMSQPVASRPAVLLQALLPKCLARLVPAGGSVVAEANRTIRRTCQRLIRDKKRKMAAEKERTDVDILSVALESGFFSDDGLVDQLMTFLAAGHETTATAMTWATYVLSCYPEVQARLRREVRQSLPPLDSAVDISSSDIDKLPYLNAVCNEVLRVFPPVHRTSREAAEDTTIEGQHIPKGTVVVLAPWATNVDEKLWGSDALEFNPERWLVTEGRDARAAAGGGASSNYALLTFLHGPRSCIGATFAKSEFACLLAAWVGRFEFELQDEKLTDRGNLAIRFGVTARPKGGLHVKAKVVPGF</sequence>
<name>A0A1B5KTV1_USTVR</name>
<feature type="binding site" description="axial binding residue" evidence="7">
    <location>
        <position position="396"/>
    </location>
    <ligand>
        <name>heme</name>
        <dbReference type="ChEBI" id="CHEBI:30413"/>
    </ligand>
    <ligandPart>
        <name>Fe</name>
        <dbReference type="ChEBI" id="CHEBI:18248"/>
    </ligandPart>
</feature>
<keyword evidence="4 7" id="KW-0479">Metal-binding</keyword>
<reference evidence="8" key="1">
    <citation type="journal article" date="2016" name="Genome Announc.">
        <title>Genome Sequence of Ustilaginoidea virens IPU010, a Rice Pathogenic Fungus Causing False Smut.</title>
        <authorList>
            <person name="Kumagai T."/>
            <person name="Ishii T."/>
            <person name="Terai G."/>
            <person name="Umemura M."/>
            <person name="Machida M."/>
            <person name="Asai K."/>
        </authorList>
    </citation>
    <scope>NUCLEOTIDE SEQUENCE [LARGE SCALE GENOMIC DNA]</scope>
    <source>
        <strain evidence="8">IPU010</strain>
    </source>
</reference>
<dbReference type="OrthoDB" id="1470350at2759"/>
<accession>A0A1B5KTV1</accession>
<evidence type="ECO:0000256" key="5">
    <source>
        <dbReference type="ARBA" id="ARBA00023004"/>
    </source>
</evidence>
<evidence type="ECO:0000256" key="2">
    <source>
        <dbReference type="ARBA" id="ARBA00010617"/>
    </source>
</evidence>
<dbReference type="KEGG" id="uvi:66063366"/>
<dbReference type="GO" id="GO:0020037">
    <property type="term" value="F:heme binding"/>
    <property type="evidence" value="ECO:0007669"/>
    <property type="project" value="InterPro"/>
</dbReference>
<dbReference type="AlphaFoldDB" id="A0A1B5KTV1"/>
<dbReference type="CDD" id="cd11069">
    <property type="entry name" value="CYP_FUM15-like"/>
    <property type="match status" value="1"/>
</dbReference>
<evidence type="ECO:0000256" key="6">
    <source>
        <dbReference type="ARBA" id="ARBA00023033"/>
    </source>
</evidence>
<comment type="cofactor">
    <cofactor evidence="1 7">
        <name>heme</name>
        <dbReference type="ChEBI" id="CHEBI:30413"/>
    </cofactor>
</comment>
<evidence type="ECO:0000313" key="8">
    <source>
        <dbReference type="EMBL" id="GAO14388.1"/>
    </source>
</evidence>
<protein>
    <recommendedName>
        <fullName evidence="12">Cytochrome P450 78A3</fullName>
    </recommendedName>
</protein>
<dbReference type="GO" id="GO:0016705">
    <property type="term" value="F:oxidoreductase activity, acting on paired donors, with incorporation or reduction of molecular oxygen"/>
    <property type="evidence" value="ECO:0007669"/>
    <property type="project" value="InterPro"/>
</dbReference>
<dbReference type="GeneID" id="66063366"/>
<dbReference type="InterPro" id="IPR001128">
    <property type="entry name" value="Cyt_P450"/>
</dbReference>
<dbReference type="GO" id="GO:0005506">
    <property type="term" value="F:iron ion binding"/>
    <property type="evidence" value="ECO:0007669"/>
    <property type="project" value="InterPro"/>
</dbReference>
<evidence type="ECO:0000256" key="7">
    <source>
        <dbReference type="PIRSR" id="PIRSR602403-1"/>
    </source>
</evidence>
<evidence type="ECO:0000256" key="4">
    <source>
        <dbReference type="ARBA" id="ARBA00022723"/>
    </source>
</evidence>
<dbReference type="RefSeq" id="XP_042996020.1">
    <property type="nucleotide sequence ID" value="XM_043140086.1"/>
</dbReference>
<keyword evidence="10" id="KW-1185">Reference proteome</keyword>
<evidence type="ECO:0000256" key="1">
    <source>
        <dbReference type="ARBA" id="ARBA00001971"/>
    </source>
</evidence>
<proteinExistence type="inferred from homology"/>
<dbReference type="Proteomes" id="UP000027002">
    <property type="component" value="Chromosome 2"/>
</dbReference>
<dbReference type="PRINTS" id="PR00385">
    <property type="entry name" value="P450"/>
</dbReference>
<dbReference type="InterPro" id="IPR002403">
    <property type="entry name" value="Cyt_P450_E_grp-IV"/>
</dbReference>
<dbReference type="PANTHER" id="PTHR24305">
    <property type="entry name" value="CYTOCHROME P450"/>
    <property type="match status" value="1"/>
</dbReference>
<comment type="similarity">
    <text evidence="2">Belongs to the cytochrome P450 family.</text>
</comment>
<evidence type="ECO:0000313" key="10">
    <source>
        <dbReference type="Proteomes" id="UP000027002"/>
    </source>
</evidence>
<reference evidence="9" key="3">
    <citation type="submission" date="2020-03" db="EMBL/GenBank/DDBJ databases">
        <title>A mixture of massive structural variations and highly conserved coding sequences in Ustilaginoidea virens genome.</title>
        <authorList>
            <person name="Zhang K."/>
            <person name="Zhao Z."/>
            <person name="Zhang Z."/>
            <person name="Li Y."/>
            <person name="Hsiang T."/>
            <person name="Sun W."/>
        </authorList>
    </citation>
    <scope>NUCLEOTIDE SEQUENCE</scope>
    <source>
        <strain evidence="9">UV-8b</strain>
    </source>
</reference>
<dbReference type="EMBL" id="CP072754">
    <property type="protein sequence ID" value="QUC18347.1"/>
    <property type="molecule type" value="Genomic_DNA"/>
</dbReference>
<evidence type="ECO:0000313" key="9">
    <source>
        <dbReference type="EMBL" id="QUC18347.1"/>
    </source>
</evidence>
<keyword evidence="3 7" id="KW-0349">Heme</keyword>
<evidence type="ECO:0008006" key="12">
    <source>
        <dbReference type="Google" id="ProtNLM"/>
    </source>
</evidence>
<dbReference type="Proteomes" id="UP000054053">
    <property type="component" value="Unassembled WGS sequence"/>
</dbReference>
<reference evidence="11" key="2">
    <citation type="journal article" date="2016" name="Genome Announc.">
        <title>Genome sequence of Ustilaginoidea virens IPU010, a rice pathogenic fungus causing false smut.</title>
        <authorList>
            <person name="Kumagai T."/>
            <person name="Ishii T."/>
            <person name="Terai G."/>
            <person name="Umemura M."/>
            <person name="Machida M."/>
            <person name="Asai K."/>
        </authorList>
    </citation>
    <scope>NUCLEOTIDE SEQUENCE [LARGE SCALE GENOMIC DNA]</scope>
    <source>
        <strain evidence="11">IPU010</strain>
    </source>
</reference>
<dbReference type="InterPro" id="IPR050121">
    <property type="entry name" value="Cytochrome_P450_monoxygenase"/>
</dbReference>
<dbReference type="EMBL" id="BBTG02000045">
    <property type="protein sequence ID" value="GAO14388.1"/>
    <property type="molecule type" value="Genomic_DNA"/>
</dbReference>